<dbReference type="Pfam" id="PF13489">
    <property type="entry name" value="Methyltransf_23"/>
    <property type="match status" value="1"/>
</dbReference>
<dbReference type="AlphaFoldDB" id="A0A2S9T5X3"/>
<proteinExistence type="predicted"/>
<dbReference type="InterPro" id="IPR016187">
    <property type="entry name" value="CTDL_fold"/>
</dbReference>
<dbReference type="GO" id="GO:0032259">
    <property type="term" value="P:methylation"/>
    <property type="evidence" value="ECO:0007669"/>
    <property type="project" value="UniProtKB-KW"/>
</dbReference>
<evidence type="ECO:0000313" key="2">
    <source>
        <dbReference type="EMBL" id="PRM94226.1"/>
    </source>
</evidence>
<dbReference type="InterPro" id="IPR051043">
    <property type="entry name" value="Sulfatase_Mod_Factor_Kinase"/>
</dbReference>
<dbReference type="GO" id="GO:0008168">
    <property type="term" value="F:methyltransferase activity"/>
    <property type="evidence" value="ECO:0007669"/>
    <property type="project" value="UniProtKB-KW"/>
</dbReference>
<sequence length="704" mass="82455">MESISIYPPTLDGKNIEQKRQEILKYFNNTYELFEKIFELLENDKVFYKKSEPTRHPMIFYFGHTATFFINKLILMKIIDKRVDANFESIFAVGVDEMEWDDVNSKNYSWPKVEEVRRYRNIVKKIVQDLICKLEFELPIKQNSAMWIILMGIEHERIHIETSLVLHRQMPLEFIKNIKELNICTHSSKSPKNDMVKISSQAVKLGKNINHNLYGWDNEYGVYKESVNEFKVSKYLVSNAEFMEFVENNGYEREEFWDEEGLKYLKNTNAKHPVFWILKDGVYKYRAISQIIDMPLDWPVDVNALEAQAFCKYKSKIDGVTYLLPSEAEYRAIYEQTNIEDLPDFDQNRANLNFYHYASSSPVNKFAFHTKSGEVIYDVVGNVWQWSRTFIHPFDGFKVHEAYDDFSVPTFDEKHLIIVGSSWASSGNLIMKHSRYAFRKHFPQNAGFRYVISNNQNDNKLDIYESDELVSQYCEFQYGDEYFGVKNFSKECAKIGIDFSKNKTKALDLGCATARASFELAKEFDEVEGIDFSARFIQVGVQLKQKAYISFSSKIEGDLVENKKITLNELGYENIVHKVSFWQGDACNLKPNFNSYDLVMATNLIDRLYNPKLFLETIHKRLNSDGILMITSPYSWQESSTQKEMWLGGFVDKNGNEIKTLNTLKKILSENFELIHLKDIEFVIKESARKFQHTIAQCSIWKKR</sequence>
<protein>
    <submittedName>
        <fullName evidence="2">SAM-dependent methyltransferase</fullName>
    </submittedName>
</protein>
<dbReference type="GO" id="GO:0120147">
    <property type="term" value="F:formylglycine-generating oxidase activity"/>
    <property type="evidence" value="ECO:0007669"/>
    <property type="project" value="TreeGrafter"/>
</dbReference>
<dbReference type="FunFam" id="3.90.1580.10:FF:000006">
    <property type="entry name" value="Generic methyltransferase, putative"/>
    <property type="match status" value="1"/>
</dbReference>
<name>A0A2S9T5X3_9BACT</name>
<dbReference type="InterPro" id="IPR029063">
    <property type="entry name" value="SAM-dependent_MTases_sf"/>
</dbReference>
<accession>A0A2S9T5X3</accession>
<dbReference type="InterPro" id="IPR027625">
    <property type="entry name" value="OvoA_Cterm"/>
</dbReference>
<dbReference type="RefSeq" id="WP_105915517.1">
    <property type="nucleotide sequence ID" value="NZ_NXGE01000004.1"/>
</dbReference>
<dbReference type="CDD" id="cd02440">
    <property type="entry name" value="AdoMet_MTases"/>
    <property type="match status" value="1"/>
</dbReference>
<dbReference type="SUPFAM" id="SSF53335">
    <property type="entry name" value="S-adenosyl-L-methionine-dependent methyltransferases"/>
    <property type="match status" value="1"/>
</dbReference>
<dbReference type="InterPro" id="IPR042095">
    <property type="entry name" value="SUMF_sf"/>
</dbReference>
<feature type="domain" description="Sulfatase-modifying factor enzyme-like" evidence="1">
    <location>
        <begin position="193"/>
        <end position="451"/>
    </location>
</feature>
<dbReference type="NCBIfam" id="TIGR04345">
    <property type="entry name" value="ovoA_Cterm"/>
    <property type="match status" value="1"/>
</dbReference>
<dbReference type="EMBL" id="NXGE01000004">
    <property type="protein sequence ID" value="PRM94226.1"/>
    <property type="molecule type" value="Genomic_DNA"/>
</dbReference>
<keyword evidence="2" id="KW-0808">Transferase</keyword>
<evidence type="ECO:0000313" key="3">
    <source>
        <dbReference type="Proteomes" id="UP000238281"/>
    </source>
</evidence>
<dbReference type="PANTHER" id="PTHR23150:SF26">
    <property type="entry name" value="GENERIC METHYLTRANSFERASE"/>
    <property type="match status" value="1"/>
</dbReference>
<dbReference type="InterPro" id="IPR027577">
    <property type="entry name" value="OvoA_Nterm"/>
</dbReference>
<dbReference type="Gene3D" id="3.40.50.150">
    <property type="entry name" value="Vaccinia Virus protein VP39"/>
    <property type="match status" value="1"/>
</dbReference>
<comment type="caution">
    <text evidence="2">The sequence shown here is derived from an EMBL/GenBank/DDBJ whole genome shotgun (WGS) entry which is preliminary data.</text>
</comment>
<evidence type="ECO:0000259" key="1">
    <source>
        <dbReference type="Pfam" id="PF03781"/>
    </source>
</evidence>
<gene>
    <name evidence="2" type="ORF">CJ673_06940</name>
</gene>
<keyword evidence="2" id="KW-0489">Methyltransferase</keyword>
<dbReference type="SUPFAM" id="SSF56436">
    <property type="entry name" value="C-type lectin-like"/>
    <property type="match status" value="1"/>
</dbReference>
<dbReference type="NCBIfam" id="TIGR04344">
    <property type="entry name" value="ovoA_Nterm"/>
    <property type="match status" value="1"/>
</dbReference>
<organism evidence="2 3">
    <name type="scientific">Aliarcobacter cryaerophilus</name>
    <dbReference type="NCBI Taxonomy" id="28198"/>
    <lineage>
        <taxon>Bacteria</taxon>
        <taxon>Pseudomonadati</taxon>
        <taxon>Campylobacterota</taxon>
        <taxon>Epsilonproteobacteria</taxon>
        <taxon>Campylobacterales</taxon>
        <taxon>Arcobacteraceae</taxon>
        <taxon>Aliarcobacter</taxon>
    </lineage>
</organism>
<dbReference type="Pfam" id="PF03781">
    <property type="entry name" value="FGE-sulfatase"/>
    <property type="match status" value="1"/>
</dbReference>
<dbReference type="Proteomes" id="UP000238281">
    <property type="component" value="Unassembled WGS sequence"/>
</dbReference>
<reference evidence="2 3" key="1">
    <citation type="submission" date="2017-09" db="EMBL/GenBank/DDBJ databases">
        <title>Reassesment of A. cryaerophilus.</title>
        <authorList>
            <person name="Perez-Cataluna A."/>
            <person name="Collado L."/>
            <person name="Salgado O."/>
            <person name="Lefinanco V."/>
            <person name="Figueras M.J."/>
        </authorList>
    </citation>
    <scope>NUCLEOTIDE SEQUENCE [LARGE SCALE GENOMIC DNA]</scope>
    <source>
        <strain evidence="2 3">LMG 10210</strain>
    </source>
</reference>
<dbReference type="InterPro" id="IPR005532">
    <property type="entry name" value="SUMF_dom"/>
</dbReference>
<dbReference type="Gene3D" id="3.90.1580.10">
    <property type="entry name" value="paralog of FGE (formylglycine-generating enzyme)"/>
    <property type="match status" value="1"/>
</dbReference>
<dbReference type="PANTHER" id="PTHR23150">
    <property type="entry name" value="SULFATASE MODIFYING FACTOR 1, 2"/>
    <property type="match status" value="1"/>
</dbReference>